<comment type="caution">
    <text evidence="2">The sequence shown here is derived from an EMBL/GenBank/DDBJ whole genome shotgun (WGS) entry which is preliminary data.</text>
</comment>
<organism evidence="2 3">
    <name type="scientific">Candidatus Kaiserbacteria bacterium RIFCSPLOWO2_01_FULL_54_13</name>
    <dbReference type="NCBI Taxonomy" id="1798512"/>
    <lineage>
        <taxon>Bacteria</taxon>
        <taxon>Candidatus Kaiseribacteriota</taxon>
    </lineage>
</organism>
<evidence type="ECO:0008006" key="4">
    <source>
        <dbReference type="Google" id="ProtNLM"/>
    </source>
</evidence>
<evidence type="ECO:0000313" key="2">
    <source>
        <dbReference type="EMBL" id="OGG80641.1"/>
    </source>
</evidence>
<evidence type="ECO:0000313" key="3">
    <source>
        <dbReference type="Proteomes" id="UP000177372"/>
    </source>
</evidence>
<dbReference type="Proteomes" id="UP000177372">
    <property type="component" value="Unassembled WGS sequence"/>
</dbReference>
<name>A0A1F6F464_9BACT</name>
<dbReference type="EMBL" id="MFLZ01000003">
    <property type="protein sequence ID" value="OGG80641.1"/>
    <property type="molecule type" value="Genomic_DNA"/>
</dbReference>
<evidence type="ECO:0000256" key="1">
    <source>
        <dbReference type="SAM" id="Phobius"/>
    </source>
</evidence>
<dbReference type="AlphaFoldDB" id="A0A1F6F464"/>
<sequence length="155" mass="16588">MSNLPTTTLIGIAVVLVVIGALLIAFAQNTQEGQLLSITNFDECAAAGYPIMESYPEQCATPDGRTFFKDRQNLDDSSMTFNGCAVAGCSGQLCVSAEEAAEVITTCEYRAEYACYREASCEPQADGMCGWTQTLELQSCLANPPAIDSSEPQVF</sequence>
<protein>
    <recommendedName>
        <fullName evidence="4">Kazal-like domain-containing protein</fullName>
    </recommendedName>
</protein>
<keyword evidence="1" id="KW-1133">Transmembrane helix</keyword>
<keyword evidence="1" id="KW-0472">Membrane</keyword>
<proteinExistence type="predicted"/>
<keyword evidence="1" id="KW-0812">Transmembrane</keyword>
<reference evidence="2 3" key="1">
    <citation type="journal article" date="2016" name="Nat. Commun.">
        <title>Thousands of microbial genomes shed light on interconnected biogeochemical processes in an aquifer system.</title>
        <authorList>
            <person name="Anantharaman K."/>
            <person name="Brown C.T."/>
            <person name="Hug L.A."/>
            <person name="Sharon I."/>
            <person name="Castelle C.J."/>
            <person name="Probst A.J."/>
            <person name="Thomas B.C."/>
            <person name="Singh A."/>
            <person name="Wilkins M.J."/>
            <person name="Karaoz U."/>
            <person name="Brodie E.L."/>
            <person name="Williams K.H."/>
            <person name="Hubbard S.S."/>
            <person name="Banfield J.F."/>
        </authorList>
    </citation>
    <scope>NUCLEOTIDE SEQUENCE [LARGE SCALE GENOMIC DNA]</scope>
</reference>
<gene>
    <name evidence="2" type="ORF">A3A39_04095</name>
</gene>
<accession>A0A1F6F464</accession>
<dbReference type="STRING" id="1798512.A3A39_04095"/>
<feature type="transmembrane region" description="Helical" evidence="1">
    <location>
        <begin position="6"/>
        <end position="27"/>
    </location>
</feature>